<name>A0A0D1YR52_9EURO</name>
<dbReference type="EC" id="2.5.1.60" evidence="6"/>
<keyword evidence="2 6" id="KW-0637">Prenyltransferase</keyword>
<dbReference type="Gene3D" id="1.25.40.120">
    <property type="entry name" value="Protein prenylyltransferase"/>
    <property type="match status" value="1"/>
</dbReference>
<dbReference type="SUPFAM" id="SSF48439">
    <property type="entry name" value="Protein prenylyltransferase"/>
    <property type="match status" value="1"/>
</dbReference>
<protein>
    <recommendedName>
        <fullName evidence="6">Geranylgeranyl transferase type-2 subunit alpha</fullName>
        <ecNumber evidence="6">2.5.1.60</ecNumber>
    </recommendedName>
    <alternativeName>
        <fullName evidence="6">Geranylgeranyl transferase type II subunit alpha</fullName>
    </alternativeName>
</protein>
<feature type="region of interest" description="Disordered" evidence="7">
    <location>
        <begin position="1"/>
        <end position="20"/>
    </location>
</feature>
<dbReference type="Proteomes" id="UP000053599">
    <property type="component" value="Unassembled WGS sequence"/>
</dbReference>
<dbReference type="PANTHER" id="PTHR11129">
    <property type="entry name" value="PROTEIN FARNESYLTRANSFERASE ALPHA SUBUNIT/RAB GERANYLGERANYL TRANSFERASE ALPHA SUBUNIT"/>
    <property type="match status" value="1"/>
</dbReference>
<dbReference type="AlphaFoldDB" id="A0A0D1YR52"/>
<sequence length="363" mass="42739">MSSHGIPRTATREERTAEARQRELKEIAQYQQLVEDVNTEVKRKEFTPALLQKTAELLKKNPEYYTIWNHRRRIYVNEFHDLENDVSSGKITDETRISNVLDIIQLDLQFLFPLLLKFPKCYWIWNHRLWLLQQSTALLPASQARELWEQELGLVGKMLSRDSRNFHGWGYRRIVVSSLESSALQGQSMSRSELEYTKKMIGTNLSNFSAWHNRSKLIMKILDEEAASDNERKDMLDEELELIHKALFDPYDQSLWFYHQTLMCAFDSDQAEKSMAPNLSKDQRLEYIASEREYIEEVLEDAQDCKWAYQALIECTLLEAKLNSGLPDVDKTKVLTWINELKSRDPLRKGRWLDLERSLVKDT</sequence>
<dbReference type="PROSITE" id="PS51147">
    <property type="entry name" value="PFTA"/>
    <property type="match status" value="4"/>
</dbReference>
<dbReference type="GO" id="GO:0005968">
    <property type="term" value="C:Rab-protein geranylgeranyltransferase complex"/>
    <property type="evidence" value="ECO:0007669"/>
    <property type="project" value="TreeGrafter"/>
</dbReference>
<comment type="function">
    <text evidence="6">Catalyzes the transfer of a geranyl-geranyl moiety from geranyl-geranyl pyrophosphate to cysteines occuring in specific C-terminal amino acid sequences.</text>
</comment>
<organism evidence="8 9">
    <name type="scientific">Exophiala sideris</name>
    <dbReference type="NCBI Taxonomy" id="1016849"/>
    <lineage>
        <taxon>Eukaryota</taxon>
        <taxon>Fungi</taxon>
        <taxon>Dikarya</taxon>
        <taxon>Ascomycota</taxon>
        <taxon>Pezizomycotina</taxon>
        <taxon>Eurotiomycetes</taxon>
        <taxon>Chaetothyriomycetidae</taxon>
        <taxon>Chaetothyriales</taxon>
        <taxon>Herpotrichiellaceae</taxon>
        <taxon>Exophiala</taxon>
    </lineage>
</organism>
<comment type="catalytic activity">
    <reaction evidence="5 6">
        <text>geranylgeranyl diphosphate + L-cysteinyl-[protein] = S-geranylgeranyl-L-cysteinyl-[protein] + diphosphate</text>
        <dbReference type="Rhea" id="RHEA:21240"/>
        <dbReference type="Rhea" id="RHEA-COMP:10131"/>
        <dbReference type="Rhea" id="RHEA-COMP:11537"/>
        <dbReference type="ChEBI" id="CHEBI:29950"/>
        <dbReference type="ChEBI" id="CHEBI:33019"/>
        <dbReference type="ChEBI" id="CHEBI:57533"/>
        <dbReference type="ChEBI" id="CHEBI:86021"/>
        <dbReference type="EC" id="2.5.1.60"/>
    </reaction>
</comment>
<evidence type="ECO:0000256" key="6">
    <source>
        <dbReference type="RuleBase" id="RU367120"/>
    </source>
</evidence>
<evidence type="ECO:0000256" key="7">
    <source>
        <dbReference type="SAM" id="MobiDB-lite"/>
    </source>
</evidence>
<evidence type="ECO:0000256" key="5">
    <source>
        <dbReference type="ARBA" id="ARBA00047658"/>
    </source>
</evidence>
<reference evidence="8 9" key="1">
    <citation type="submission" date="2015-01" db="EMBL/GenBank/DDBJ databases">
        <title>The Genome Sequence of Exophiala sideris CBS121828.</title>
        <authorList>
            <consortium name="The Broad Institute Genomics Platform"/>
            <person name="Cuomo C."/>
            <person name="de Hoog S."/>
            <person name="Gorbushina A."/>
            <person name="Stielow B."/>
            <person name="Teixiera M."/>
            <person name="Abouelleil A."/>
            <person name="Chapman S.B."/>
            <person name="Priest M."/>
            <person name="Young S.K."/>
            <person name="Wortman J."/>
            <person name="Nusbaum C."/>
            <person name="Birren B."/>
        </authorList>
    </citation>
    <scope>NUCLEOTIDE SEQUENCE [LARGE SCALE GENOMIC DNA]</scope>
    <source>
        <strain evidence="8 9">CBS 121828</strain>
    </source>
</reference>
<feature type="compositionally biased region" description="Basic and acidic residues" evidence="7">
    <location>
        <begin position="10"/>
        <end position="20"/>
    </location>
</feature>
<accession>A0A0D1YR52</accession>
<evidence type="ECO:0000256" key="4">
    <source>
        <dbReference type="ARBA" id="ARBA00022737"/>
    </source>
</evidence>
<dbReference type="GO" id="GO:0004663">
    <property type="term" value="F:Rab geranylgeranyltransferase activity"/>
    <property type="evidence" value="ECO:0007669"/>
    <property type="project" value="UniProtKB-UniRule"/>
</dbReference>
<dbReference type="EMBL" id="KN846952">
    <property type="protein sequence ID" value="KIV83874.1"/>
    <property type="molecule type" value="Genomic_DNA"/>
</dbReference>
<dbReference type="OrthoDB" id="1658at2759"/>
<evidence type="ECO:0000256" key="3">
    <source>
        <dbReference type="ARBA" id="ARBA00022679"/>
    </source>
</evidence>
<keyword evidence="4" id="KW-0677">Repeat</keyword>
<evidence type="ECO:0000313" key="9">
    <source>
        <dbReference type="Proteomes" id="UP000053599"/>
    </source>
</evidence>
<dbReference type="HOGENOM" id="CLU_031996_2_0_1"/>
<dbReference type="Pfam" id="PF01239">
    <property type="entry name" value="PPTA"/>
    <property type="match status" value="4"/>
</dbReference>
<evidence type="ECO:0000256" key="2">
    <source>
        <dbReference type="ARBA" id="ARBA00022602"/>
    </source>
</evidence>
<evidence type="ECO:0000256" key="1">
    <source>
        <dbReference type="ARBA" id="ARBA00006734"/>
    </source>
</evidence>
<dbReference type="GO" id="GO:0097354">
    <property type="term" value="P:prenylation"/>
    <property type="evidence" value="ECO:0007669"/>
    <property type="project" value="UniProtKB-UniRule"/>
</dbReference>
<keyword evidence="3 6" id="KW-0808">Transferase</keyword>
<gene>
    <name evidence="8" type="ORF">PV11_05863</name>
</gene>
<evidence type="ECO:0000313" key="8">
    <source>
        <dbReference type="EMBL" id="KIV83874.1"/>
    </source>
</evidence>
<proteinExistence type="inferred from homology"/>
<comment type="similarity">
    <text evidence="1 6">Belongs to the protein prenyltransferase subunit alpha family.</text>
</comment>
<dbReference type="STRING" id="1016849.A0A0D1YR52"/>
<dbReference type="InterPro" id="IPR002088">
    <property type="entry name" value="Prenyl_trans_a"/>
</dbReference>
<dbReference type="PANTHER" id="PTHR11129:SF2">
    <property type="entry name" value="GERANYLGERANYL TRANSFERASE TYPE-2 SUBUNIT ALPHA"/>
    <property type="match status" value="1"/>
</dbReference>